<dbReference type="SUPFAM" id="SSF56219">
    <property type="entry name" value="DNase I-like"/>
    <property type="match status" value="1"/>
</dbReference>
<dbReference type="GO" id="GO:0005938">
    <property type="term" value="C:cell cortex"/>
    <property type="evidence" value="ECO:0007669"/>
    <property type="project" value="TreeGrafter"/>
</dbReference>
<sequence>MVLRRAMGGVTGSLANQILRITVGVAIGSHPIRGWRDFSNSDDERLTADEMDQQRIQNVAYQYLCRLEEAKRWMEACLGEELPAPTDLEEGLRNGVWLAKLAHHFSPKTTPLRKIYDSDQNRYKAQGLQFRHTDNINHWRNAMVQVGLPTIFHPETTDIYDRKNMPRAVYCIHALSMYLFRLGLAPQIHDLYGKVQFTEEEIDNMKLELDKYGIQMPSFSKIGGLLANELSVDQAAVHAAVLAINEAVVRGDVGATAQALRNPNAMLEHLQGALVAVYQEMLQQARTAKAHRAAAGCSRAEKDMYEEYLSQTEIQDNINKVNVRSAVEMVDEALESGQEVALLSALQLPALDMQGLRVEHSPWYLEQLTSARQHSLEQGCVDPLEPEELQQSINLANQEALCSSNMQDAVRCINEALQRADSRQTLRCLLNSDAMLPDVLPFAAALYHQQLQLLQRQHPQGELQQEELYIAVEMLSAVAMVNQALEAKDLRSFCCSLRSPTAGLSDIHDDLLHRYLEELVGLKSRTGRGLLTWNQLQEGITSVNIIAEEDQQRFLVLELLQQALEGGDPGEVLSALLLPSSGVEDVVPANASRYLHLLTHAQRLKAQRSGDPAAELSLADVQEAVRRANQQTQRALKGALALAAVNQAVKEGRADQTLRVLRLPEMALEGVASECSAAYQKQLSSLLCIKAQRGDSRSPWVRSQTADGVFYFHISRLEGSWDKPHGFTHNALFLTNQEIQGVVSSVSRRRCWEENEELLVLLQARSRGFLLRQRLSSRLLYLRSQGAAATTIQSHWRRFVQQRAYRQRVQFLYQHWRAAVKVMPLIPPTKQQLQGEMRNKVDELQANVKCIPEYKNACVIALTETWLKEHDLGQDLEIDGFGQPIRLDRDTQLTGKTQGGGVCLYVNPRWCKTIIIRESICSPHIELLSISLRPFYLPREIPQLVITLVYIHPRANSADAAAEITKLVHRLQSISPDAPYFILGDFNTCSLKKHLGHFYQYVSCPTRHGKILDLCYGTVKDAYKSYAMSPLGSSDHSCIFLAPIYQSALKRGKVERREVSVWTYGAIKELNGCFHSTNWDVFKDSCTDLDKLTFTVSSYIRFL</sequence>
<dbReference type="PROSITE" id="PS50096">
    <property type="entry name" value="IQ"/>
    <property type="match status" value="2"/>
</dbReference>
<dbReference type="InterPro" id="IPR001202">
    <property type="entry name" value="WW_dom"/>
</dbReference>
<dbReference type="InterPro" id="IPR036691">
    <property type="entry name" value="Endo/exonu/phosph_ase_sf"/>
</dbReference>
<evidence type="ECO:0000259" key="2">
    <source>
        <dbReference type="PROSITE" id="PS50021"/>
    </source>
</evidence>
<dbReference type="FunFam" id="1.10.418.10:FF:000013">
    <property type="entry name" value="IQ motif containing GTPase activating protein 1"/>
    <property type="match status" value="1"/>
</dbReference>
<proteinExistence type="predicted"/>
<evidence type="ECO:0000313" key="3">
    <source>
        <dbReference type="EMBL" id="KAK0155559.1"/>
    </source>
</evidence>
<feature type="domain" description="Calponin-homology (CH)" evidence="2">
    <location>
        <begin position="64"/>
        <end position="179"/>
    </location>
</feature>
<dbReference type="GO" id="GO:0051015">
    <property type="term" value="F:actin filament binding"/>
    <property type="evidence" value="ECO:0007669"/>
    <property type="project" value="TreeGrafter"/>
</dbReference>
<organism evidence="3 4">
    <name type="scientific">Merluccius polli</name>
    <name type="common">Benguela hake</name>
    <name type="synonym">Merluccius cadenati</name>
    <dbReference type="NCBI Taxonomy" id="89951"/>
    <lineage>
        <taxon>Eukaryota</taxon>
        <taxon>Metazoa</taxon>
        <taxon>Chordata</taxon>
        <taxon>Craniata</taxon>
        <taxon>Vertebrata</taxon>
        <taxon>Euteleostomi</taxon>
        <taxon>Actinopterygii</taxon>
        <taxon>Neopterygii</taxon>
        <taxon>Teleostei</taxon>
        <taxon>Neoteleostei</taxon>
        <taxon>Acanthomorphata</taxon>
        <taxon>Zeiogadaria</taxon>
        <taxon>Gadariae</taxon>
        <taxon>Gadiformes</taxon>
        <taxon>Gadoidei</taxon>
        <taxon>Merlucciidae</taxon>
        <taxon>Merluccius</taxon>
    </lineage>
</organism>
<dbReference type="SMART" id="SM00033">
    <property type="entry name" value="CH"/>
    <property type="match status" value="1"/>
</dbReference>
<keyword evidence="1" id="KW-0175">Coiled coil</keyword>
<dbReference type="GO" id="GO:0005516">
    <property type="term" value="F:calmodulin binding"/>
    <property type="evidence" value="ECO:0007669"/>
    <property type="project" value="TreeGrafter"/>
</dbReference>
<comment type="caution">
    <text evidence="3">The sequence shown here is derived from an EMBL/GenBank/DDBJ whole genome shotgun (WGS) entry which is preliminary data.</text>
</comment>
<evidence type="ECO:0000256" key="1">
    <source>
        <dbReference type="SAM" id="Coils"/>
    </source>
</evidence>
<dbReference type="InterPro" id="IPR000048">
    <property type="entry name" value="IQ_motif_EF-hand-BS"/>
</dbReference>
<evidence type="ECO:0000313" key="4">
    <source>
        <dbReference type="Proteomes" id="UP001174136"/>
    </source>
</evidence>
<name>A0AA47NC76_MERPO</name>
<dbReference type="AlphaFoldDB" id="A0AA47NC76"/>
<reference evidence="3" key="1">
    <citation type="journal article" date="2023" name="Front. Mar. Sci.">
        <title>A new Merluccius polli reference genome to investigate the effects of global change in West African waters.</title>
        <authorList>
            <person name="Mateo J.L."/>
            <person name="Blanco-Fernandez C."/>
            <person name="Garcia-Vazquez E."/>
            <person name="Machado-Schiaffino G."/>
        </authorList>
    </citation>
    <scope>NUCLEOTIDE SEQUENCE</scope>
    <source>
        <strain evidence="3">C29</strain>
        <tissue evidence="3">Fin</tissue>
    </source>
</reference>
<dbReference type="SUPFAM" id="SSF47576">
    <property type="entry name" value="Calponin-homology domain, CH-domain"/>
    <property type="match status" value="1"/>
</dbReference>
<gene>
    <name evidence="3" type="primary">Iqgap1_0</name>
    <name evidence="3" type="ORF">N1851_002038</name>
</gene>
<keyword evidence="4" id="KW-1185">Reference proteome</keyword>
<dbReference type="EMBL" id="JAOPHQ010000283">
    <property type="protein sequence ID" value="KAK0155559.1"/>
    <property type="molecule type" value="Genomic_DNA"/>
</dbReference>
<dbReference type="PROSITE" id="PS50021">
    <property type="entry name" value="CH"/>
    <property type="match status" value="1"/>
</dbReference>
<dbReference type="PANTHER" id="PTHR14149">
    <property type="entry name" value="RAS GTPASE-ACTIVATING PROTEIN WITH IQ MOTIF"/>
    <property type="match status" value="1"/>
</dbReference>
<dbReference type="GO" id="GO:0120025">
    <property type="term" value="C:plasma membrane bounded cell projection"/>
    <property type="evidence" value="ECO:0007669"/>
    <property type="project" value="UniProtKB-ARBA"/>
</dbReference>
<dbReference type="Gene3D" id="3.60.10.10">
    <property type="entry name" value="Endonuclease/exonuclease/phosphatase"/>
    <property type="match status" value="1"/>
</dbReference>
<dbReference type="GO" id="GO:0005096">
    <property type="term" value="F:GTPase activator activity"/>
    <property type="evidence" value="ECO:0007669"/>
    <property type="project" value="TreeGrafter"/>
</dbReference>
<dbReference type="PROSITE" id="PS01159">
    <property type="entry name" value="WW_DOMAIN_1"/>
    <property type="match status" value="1"/>
</dbReference>
<dbReference type="Pfam" id="PF00307">
    <property type="entry name" value="CH"/>
    <property type="match status" value="1"/>
</dbReference>
<dbReference type="Pfam" id="PF00612">
    <property type="entry name" value="IQ"/>
    <property type="match status" value="1"/>
</dbReference>
<dbReference type="InterPro" id="IPR036872">
    <property type="entry name" value="CH_dom_sf"/>
</dbReference>
<protein>
    <submittedName>
        <fullName evidence="3">Ras GTPase-activating-like protein IQGAP1</fullName>
    </submittedName>
</protein>
<dbReference type="SMART" id="SM00015">
    <property type="entry name" value="IQ"/>
    <property type="match status" value="2"/>
</dbReference>
<dbReference type="Gene3D" id="1.20.5.190">
    <property type="match status" value="1"/>
</dbReference>
<dbReference type="GO" id="GO:1903479">
    <property type="term" value="P:mitotic actomyosin contractile ring assembly actin filament organization"/>
    <property type="evidence" value="ECO:0007669"/>
    <property type="project" value="TreeGrafter"/>
</dbReference>
<dbReference type="Gene3D" id="1.10.418.10">
    <property type="entry name" value="Calponin-like domain"/>
    <property type="match status" value="1"/>
</dbReference>
<dbReference type="InterPro" id="IPR001715">
    <property type="entry name" value="CH_dom"/>
</dbReference>
<accession>A0AA47NC76</accession>
<dbReference type="Proteomes" id="UP001174136">
    <property type="component" value="Unassembled WGS sequence"/>
</dbReference>
<feature type="coiled-coil region" evidence="1">
    <location>
        <begin position="188"/>
        <end position="215"/>
    </location>
</feature>
<dbReference type="PANTHER" id="PTHR14149:SF10">
    <property type="entry name" value="RAS GTPASE-ACTIVATING-LIKE PROTEIN IQGAP3"/>
    <property type="match status" value="1"/>
</dbReference>